<dbReference type="Proteomes" id="UP000816034">
    <property type="component" value="Unassembled WGS sequence"/>
</dbReference>
<reference evidence="6 7" key="1">
    <citation type="journal article" date="2018" name="BMC Genomics">
        <title>The genome of Naegleria lovaniensis, the basis for a comparative approach to unravel pathogenicity factors of the human pathogenic amoeba N. fowleri.</title>
        <authorList>
            <person name="Liechti N."/>
            <person name="Schurch N."/>
            <person name="Bruggmann R."/>
            <person name="Wittwer M."/>
        </authorList>
    </citation>
    <scope>NUCLEOTIDE SEQUENCE [LARGE SCALE GENOMIC DNA]</scope>
    <source>
        <strain evidence="6 7">ATCC 30569</strain>
    </source>
</reference>
<dbReference type="InterPro" id="IPR036770">
    <property type="entry name" value="Ankyrin_rpt-contain_sf"/>
</dbReference>
<evidence type="ECO:0000313" key="6">
    <source>
        <dbReference type="EMBL" id="KAG2393660.1"/>
    </source>
</evidence>
<keyword evidence="2" id="KW-0040">ANK repeat</keyword>
<feature type="region of interest" description="Disordered" evidence="3">
    <location>
        <begin position="77"/>
        <end position="126"/>
    </location>
</feature>
<dbReference type="InterPro" id="IPR011993">
    <property type="entry name" value="PH-like_dom_sf"/>
</dbReference>
<dbReference type="InterPro" id="IPR050729">
    <property type="entry name" value="Rho-GAP"/>
</dbReference>
<dbReference type="PROSITE" id="PS01159">
    <property type="entry name" value="WW_DOMAIN_1"/>
    <property type="match status" value="1"/>
</dbReference>
<dbReference type="Gene3D" id="1.25.40.20">
    <property type="entry name" value="Ankyrin repeat-containing domain"/>
    <property type="match status" value="2"/>
</dbReference>
<dbReference type="InterPro" id="IPR001849">
    <property type="entry name" value="PH_domain"/>
</dbReference>
<dbReference type="SUPFAM" id="SSF50729">
    <property type="entry name" value="PH domain-like"/>
    <property type="match status" value="1"/>
</dbReference>
<organism evidence="6 7">
    <name type="scientific">Naegleria lovaniensis</name>
    <name type="common">Amoeba</name>
    <dbReference type="NCBI Taxonomy" id="51637"/>
    <lineage>
        <taxon>Eukaryota</taxon>
        <taxon>Discoba</taxon>
        <taxon>Heterolobosea</taxon>
        <taxon>Tetramitia</taxon>
        <taxon>Eutetramitia</taxon>
        <taxon>Vahlkampfiidae</taxon>
        <taxon>Naegleria</taxon>
    </lineage>
</organism>
<dbReference type="Pfam" id="PF00169">
    <property type="entry name" value="PH"/>
    <property type="match status" value="1"/>
</dbReference>
<feature type="compositionally biased region" description="Polar residues" evidence="3">
    <location>
        <begin position="163"/>
        <end position="177"/>
    </location>
</feature>
<dbReference type="SUPFAM" id="SSF48403">
    <property type="entry name" value="Ankyrin repeat"/>
    <property type="match status" value="1"/>
</dbReference>
<dbReference type="PANTHER" id="PTHR23176:SF129">
    <property type="entry name" value="RHO GTPASE ACTIVATING PROTEIN AT 16F, ISOFORM E-RELATED"/>
    <property type="match status" value="1"/>
</dbReference>
<dbReference type="GO" id="GO:0005737">
    <property type="term" value="C:cytoplasm"/>
    <property type="evidence" value="ECO:0007669"/>
    <property type="project" value="TreeGrafter"/>
</dbReference>
<dbReference type="RefSeq" id="XP_044555554.1">
    <property type="nucleotide sequence ID" value="XM_044697135.1"/>
</dbReference>
<dbReference type="CDD" id="cd00201">
    <property type="entry name" value="WW"/>
    <property type="match status" value="1"/>
</dbReference>
<dbReference type="PROSITE" id="PS50088">
    <property type="entry name" value="ANK_REPEAT"/>
    <property type="match status" value="2"/>
</dbReference>
<dbReference type="InterPro" id="IPR002110">
    <property type="entry name" value="Ankyrin_rpt"/>
</dbReference>
<dbReference type="GeneID" id="68099645"/>
<dbReference type="Pfam" id="PF00397">
    <property type="entry name" value="WW"/>
    <property type="match status" value="1"/>
</dbReference>
<evidence type="ECO:0000313" key="7">
    <source>
        <dbReference type="Proteomes" id="UP000816034"/>
    </source>
</evidence>
<dbReference type="Gene3D" id="2.30.29.30">
    <property type="entry name" value="Pleckstrin-homology domain (PH domain)/Phosphotyrosine-binding domain (PTB)"/>
    <property type="match status" value="1"/>
</dbReference>
<evidence type="ECO:0000259" key="4">
    <source>
        <dbReference type="PROSITE" id="PS50003"/>
    </source>
</evidence>
<sequence length="775" mass="85348">MSQNGGGAALINDLSSTASSSSLTTTTISSSAHPQDMSQPTLVTVNQTRSSLNGWTELFDPNYQRFYYHNPESGETSWYHPRDNPTLQKSSSSSQQLSNTTSTSSQPSTESSKNHTLTSQSSSQTPLLLIRSSDPLSYNHGSTLELSMKNEELNSSTSTSSTPLTNRMGHSNSTSSFRNRRGGVNPARVSDSEVSRTVSTLVVNNNSQQQVNTSPSSVILRKNKPSPTTLTTTTTTSTNSKRKSNRLLSSISDQYDTLFERVEKNSRTTTTTTTTAVVCSTGNNFTPLLTLSNDSFTIKDKFIILHLSHLTCVNSSSSSSSSSSSLPLSSSSSSSCIQVMEQDLKQSPLLFACLRGDFQTFTDLLSQQQVARSKALSESLPNSKLNPLHLAVSSGNIHLVKYLISCIQMNKEEEKECISLNQTAFNSLTALHIASLFGLTQIAYLLIESGADTTIGCHSTPLAPPYFQPLLTKYLTRARDISSSFYTPFLYGVFGGSVEILIMYGNCQQSHAVSVEQNREGFMMDALSLACVLQHVKMVEIMLREDYVFNYDVNFMDNNGMSPIMFLAWSSGNAAICGKLLAKQANLVGVNRANGYSCLHFAIAAGNYGFIKKVCRSKENTEELAILLRIHNPKQPLNALQFVNSKEIESTISADIRKKIESILKSYGATEKTGFSEIVKEGYLTKQGHVVKNWKKRWFVLRVGELQYFKSIQKLKEPTGTIILQNGSVAKTFTKGCFVLYDSRNDKKYFILASSEEEMNEWMEAISFCINQAGV</sequence>
<feature type="domain" description="WW" evidence="5">
    <location>
        <begin position="49"/>
        <end position="83"/>
    </location>
</feature>
<dbReference type="InterPro" id="IPR001202">
    <property type="entry name" value="WW_dom"/>
</dbReference>
<dbReference type="InterPro" id="IPR036020">
    <property type="entry name" value="WW_dom_sf"/>
</dbReference>
<feature type="compositionally biased region" description="Low complexity" evidence="3">
    <location>
        <begin position="18"/>
        <end position="32"/>
    </location>
</feature>
<dbReference type="AlphaFoldDB" id="A0AA88H2V7"/>
<keyword evidence="1" id="KW-0343">GTPase activation</keyword>
<feature type="region of interest" description="Disordered" evidence="3">
    <location>
        <begin position="18"/>
        <end position="40"/>
    </location>
</feature>
<dbReference type="GO" id="GO:0005096">
    <property type="term" value="F:GTPase activator activity"/>
    <property type="evidence" value="ECO:0007669"/>
    <property type="project" value="UniProtKB-KW"/>
</dbReference>
<dbReference type="Gene3D" id="2.20.70.10">
    <property type="match status" value="1"/>
</dbReference>
<feature type="compositionally biased region" description="Low complexity" evidence="3">
    <location>
        <begin position="225"/>
        <end position="239"/>
    </location>
</feature>
<feature type="compositionally biased region" description="Low complexity" evidence="3">
    <location>
        <begin position="84"/>
        <end position="126"/>
    </location>
</feature>
<dbReference type="SMART" id="SM00248">
    <property type="entry name" value="ANK"/>
    <property type="match status" value="5"/>
</dbReference>
<protein>
    <submittedName>
        <fullName evidence="6">Uncharacterized protein</fullName>
    </submittedName>
</protein>
<feature type="repeat" description="ANK" evidence="2">
    <location>
        <begin position="383"/>
        <end position="405"/>
    </location>
</feature>
<dbReference type="PROSITE" id="PS50297">
    <property type="entry name" value="ANK_REP_REGION"/>
    <property type="match status" value="2"/>
</dbReference>
<evidence type="ECO:0000256" key="3">
    <source>
        <dbReference type="SAM" id="MobiDB-lite"/>
    </source>
</evidence>
<proteinExistence type="predicted"/>
<evidence type="ECO:0000256" key="2">
    <source>
        <dbReference type="PROSITE-ProRule" id="PRU00023"/>
    </source>
</evidence>
<gene>
    <name evidence="6" type="ORF">C9374_007191</name>
</gene>
<dbReference type="PANTHER" id="PTHR23176">
    <property type="entry name" value="RHO/RAC/CDC GTPASE-ACTIVATING PROTEIN"/>
    <property type="match status" value="1"/>
</dbReference>
<dbReference type="SMART" id="SM00233">
    <property type="entry name" value="PH"/>
    <property type="match status" value="1"/>
</dbReference>
<comment type="caution">
    <text evidence="6">The sequence shown here is derived from an EMBL/GenBank/DDBJ whole genome shotgun (WGS) entry which is preliminary data.</text>
</comment>
<dbReference type="SUPFAM" id="SSF51045">
    <property type="entry name" value="WW domain"/>
    <property type="match status" value="1"/>
</dbReference>
<dbReference type="PROSITE" id="PS50003">
    <property type="entry name" value="PH_DOMAIN"/>
    <property type="match status" value="1"/>
</dbReference>
<evidence type="ECO:0000259" key="5">
    <source>
        <dbReference type="PROSITE" id="PS50020"/>
    </source>
</evidence>
<dbReference type="EMBL" id="PYSW02000002">
    <property type="protein sequence ID" value="KAG2393660.1"/>
    <property type="molecule type" value="Genomic_DNA"/>
</dbReference>
<dbReference type="SMART" id="SM00456">
    <property type="entry name" value="WW"/>
    <property type="match status" value="1"/>
</dbReference>
<dbReference type="Pfam" id="PF12796">
    <property type="entry name" value="Ank_2"/>
    <property type="match status" value="2"/>
</dbReference>
<accession>A0AA88H2V7</accession>
<dbReference type="PROSITE" id="PS50020">
    <property type="entry name" value="WW_DOMAIN_2"/>
    <property type="match status" value="1"/>
</dbReference>
<dbReference type="FunFam" id="2.30.29.30:FF:000286">
    <property type="entry name" value="PH-protein kinase domain containing protein"/>
    <property type="match status" value="1"/>
</dbReference>
<feature type="repeat" description="ANK" evidence="2">
    <location>
        <begin position="426"/>
        <end position="458"/>
    </location>
</feature>
<evidence type="ECO:0000256" key="1">
    <source>
        <dbReference type="ARBA" id="ARBA00022468"/>
    </source>
</evidence>
<feature type="region of interest" description="Disordered" evidence="3">
    <location>
        <begin position="147"/>
        <end position="245"/>
    </location>
</feature>
<feature type="domain" description="PH" evidence="4">
    <location>
        <begin position="677"/>
        <end position="771"/>
    </location>
</feature>
<name>A0AA88H2V7_NAELO</name>
<keyword evidence="7" id="KW-1185">Reference proteome</keyword>
<feature type="compositionally biased region" description="Low complexity" evidence="3">
    <location>
        <begin position="195"/>
        <end position="218"/>
    </location>
</feature>